<gene>
    <name evidence="11" type="ORF">SADUNF_Sadunf09G0019400</name>
</gene>
<feature type="domain" description="SOSEKI DIX-like" evidence="10">
    <location>
        <begin position="47"/>
        <end position="135"/>
    </location>
</feature>
<keyword evidence="2" id="KW-0217">Developmental protein</keyword>
<dbReference type="AlphaFoldDB" id="A0A835JQ34"/>
<organism evidence="11 12">
    <name type="scientific">Salix dunnii</name>
    <dbReference type="NCBI Taxonomy" id="1413687"/>
    <lineage>
        <taxon>Eukaryota</taxon>
        <taxon>Viridiplantae</taxon>
        <taxon>Streptophyta</taxon>
        <taxon>Embryophyta</taxon>
        <taxon>Tracheophyta</taxon>
        <taxon>Spermatophyta</taxon>
        <taxon>Magnoliopsida</taxon>
        <taxon>eudicotyledons</taxon>
        <taxon>Gunneridae</taxon>
        <taxon>Pentapetalae</taxon>
        <taxon>rosids</taxon>
        <taxon>fabids</taxon>
        <taxon>Malpighiales</taxon>
        <taxon>Salicaceae</taxon>
        <taxon>Saliceae</taxon>
        <taxon>Salix</taxon>
    </lineage>
</organism>
<name>A0A835JQ34_9ROSI</name>
<evidence type="ECO:0000256" key="8">
    <source>
        <dbReference type="ARBA" id="ARBA00046534"/>
    </source>
</evidence>
<evidence type="ECO:0000259" key="10">
    <source>
        <dbReference type="Pfam" id="PF06136"/>
    </source>
</evidence>
<feature type="region of interest" description="Disordered" evidence="9">
    <location>
        <begin position="421"/>
        <end position="447"/>
    </location>
</feature>
<dbReference type="GO" id="GO:2000067">
    <property type="term" value="P:regulation of root morphogenesis"/>
    <property type="evidence" value="ECO:0007669"/>
    <property type="project" value="UniProtKB-ARBA"/>
</dbReference>
<evidence type="ECO:0000256" key="6">
    <source>
        <dbReference type="ARBA" id="ARBA00023306"/>
    </source>
</evidence>
<feature type="compositionally biased region" description="Basic and acidic residues" evidence="9">
    <location>
        <begin position="187"/>
        <end position="196"/>
    </location>
</feature>
<dbReference type="InterPro" id="IPR048351">
    <property type="entry name" value="SOK_DIX"/>
</dbReference>
<feature type="region of interest" description="Disordered" evidence="9">
    <location>
        <begin position="187"/>
        <end position="251"/>
    </location>
</feature>
<feature type="region of interest" description="Disordered" evidence="9">
    <location>
        <begin position="140"/>
        <end position="166"/>
    </location>
</feature>
<comment type="subunit">
    <text evidence="8">Homodimer. Forms long polymer filaments with other SOKs proteins polymers (e.g. SOK1, SOK2, SOK3 and SOK4) crucial for polar localization and biological activity. Binds to ANGUSTIFOLIA (AN).</text>
</comment>
<keyword evidence="12" id="KW-1185">Reference proteome</keyword>
<keyword evidence="5" id="KW-0472">Membrane</keyword>
<dbReference type="GO" id="GO:0051301">
    <property type="term" value="P:cell division"/>
    <property type="evidence" value="ECO:0007669"/>
    <property type="project" value="UniProtKB-KW"/>
</dbReference>
<evidence type="ECO:0000256" key="7">
    <source>
        <dbReference type="ARBA" id="ARBA00024211"/>
    </source>
</evidence>
<dbReference type="PANTHER" id="PTHR31083:SF4">
    <property type="entry name" value="PROTEIN SOSEKI 4-RELATED"/>
    <property type="match status" value="1"/>
</dbReference>
<dbReference type="EMBL" id="JADGMS010000009">
    <property type="protein sequence ID" value="KAF9675317.1"/>
    <property type="molecule type" value="Genomic_DNA"/>
</dbReference>
<dbReference type="Pfam" id="PF06136">
    <property type="entry name" value="SOK"/>
    <property type="match status" value="1"/>
</dbReference>
<evidence type="ECO:0000256" key="5">
    <source>
        <dbReference type="ARBA" id="ARBA00023136"/>
    </source>
</evidence>
<dbReference type="InterPro" id="IPR021182">
    <property type="entry name" value="SOK_magnoliopsida"/>
</dbReference>
<evidence type="ECO:0000256" key="3">
    <source>
        <dbReference type="ARBA" id="ARBA00022475"/>
    </source>
</evidence>
<keyword evidence="6" id="KW-0131">Cell cycle</keyword>
<dbReference type="GO" id="GO:0051302">
    <property type="term" value="P:regulation of cell division"/>
    <property type="evidence" value="ECO:0007669"/>
    <property type="project" value="UniProtKB-ARBA"/>
</dbReference>
<evidence type="ECO:0000256" key="4">
    <source>
        <dbReference type="ARBA" id="ARBA00022618"/>
    </source>
</evidence>
<dbReference type="PIRSF" id="PIRSF031043">
    <property type="entry name" value="UCP031043"/>
    <property type="match status" value="1"/>
</dbReference>
<comment type="similarity">
    <text evidence="7">Belongs to the SOSEKI family.</text>
</comment>
<evidence type="ECO:0000256" key="2">
    <source>
        <dbReference type="ARBA" id="ARBA00022473"/>
    </source>
</evidence>
<accession>A0A835JQ34</accession>
<dbReference type="OrthoDB" id="1280899at2759"/>
<reference evidence="11 12" key="1">
    <citation type="submission" date="2020-10" db="EMBL/GenBank/DDBJ databases">
        <title>Plant Genome Project.</title>
        <authorList>
            <person name="Zhang R.-G."/>
        </authorList>
    </citation>
    <scope>NUCLEOTIDE SEQUENCE [LARGE SCALE GENOMIC DNA]</scope>
    <source>
        <strain evidence="11">FAFU-HL-1</strain>
        <tissue evidence="11">Leaf</tissue>
    </source>
</reference>
<feature type="compositionally biased region" description="Polar residues" evidence="9">
    <location>
        <begin position="149"/>
        <end position="160"/>
    </location>
</feature>
<dbReference type="PANTHER" id="PTHR31083">
    <property type="entry name" value="UPSTREAM OF FLC PROTEIN (DUF966)"/>
    <property type="match status" value="1"/>
</dbReference>
<keyword evidence="4" id="KW-0132">Cell division</keyword>
<evidence type="ECO:0000256" key="9">
    <source>
        <dbReference type="SAM" id="MobiDB-lite"/>
    </source>
</evidence>
<dbReference type="InterPro" id="IPR010369">
    <property type="entry name" value="SOK"/>
</dbReference>
<comment type="subcellular location">
    <subcellularLocation>
        <location evidence="1">Cell membrane</location>
        <topology evidence="1">Peripheral membrane protein</topology>
        <orientation evidence="1">Cytoplasmic side</orientation>
    </subcellularLocation>
</comment>
<keyword evidence="3" id="KW-1003">Cell membrane</keyword>
<feature type="compositionally biased region" description="Basic and acidic residues" evidence="9">
    <location>
        <begin position="214"/>
        <end position="237"/>
    </location>
</feature>
<dbReference type="GO" id="GO:0090708">
    <property type="term" value="P:specification of plant organ axis polarity"/>
    <property type="evidence" value="ECO:0007669"/>
    <property type="project" value="UniProtKB-ARBA"/>
</dbReference>
<feature type="region of interest" description="Disordered" evidence="9">
    <location>
        <begin position="1"/>
        <end position="33"/>
    </location>
</feature>
<comment type="caution">
    <text evidence="11">The sequence shown here is derived from an EMBL/GenBank/DDBJ whole genome shotgun (WGS) entry which is preliminary data.</text>
</comment>
<evidence type="ECO:0000313" key="11">
    <source>
        <dbReference type="EMBL" id="KAF9675317.1"/>
    </source>
</evidence>
<protein>
    <recommendedName>
        <fullName evidence="10">SOSEKI DIX-like domain-containing protein</fullName>
    </recommendedName>
</protein>
<dbReference type="GO" id="GO:0005886">
    <property type="term" value="C:plasma membrane"/>
    <property type="evidence" value="ECO:0007669"/>
    <property type="project" value="UniProtKB-SubCell"/>
</dbReference>
<dbReference type="Proteomes" id="UP000657918">
    <property type="component" value="Unassembled WGS sequence"/>
</dbReference>
<evidence type="ECO:0000256" key="1">
    <source>
        <dbReference type="ARBA" id="ARBA00004413"/>
    </source>
</evidence>
<dbReference type="GO" id="GO:0051258">
    <property type="term" value="P:protein polymerization"/>
    <property type="evidence" value="ECO:0007669"/>
    <property type="project" value="UniProtKB-ARBA"/>
</dbReference>
<feature type="compositionally biased region" description="Basic and acidic residues" evidence="9">
    <location>
        <begin position="21"/>
        <end position="33"/>
    </location>
</feature>
<proteinExistence type="inferred from homology"/>
<evidence type="ECO:0000313" key="12">
    <source>
        <dbReference type="Proteomes" id="UP000657918"/>
    </source>
</evidence>
<sequence length="447" mass="50061">MAAAVSSRGGRNTEVVQTPRKWKEDRETTPERTRTVWSESQKLSRKVPVVYYLSRNGQLEHPHFMEVHLSSNDGLYLSDVINRLDLLRGKGMASLYSWSSKRSFKNGFVWQDLAGNDFIHPAHGNEYVLKGSELLDHSDQQLFPEPKPQETSRSSTSQASEFPVITRRRNQSLSSINLNEYKVYKNESSESARKLAADASTQTDDSRRRRRHVKPEIKKLQEEKRKCQGPEVNRDEIMEISPPRSDSSPETLESLMKADGRVVLGGNNEGSGLDLNQTVKNCGRTKASTVLMQLISCSSSISFRDCGATAGKEPGLPLVSEPCKGRLPCVGGNREGTTREIYNFSRVKLEEDKEYFSGSLIETKKEEVPASNLKRSSSCSAARSSRLRVAEKEIEGVRTKCIPRKSKAMVTRKESIVNVVVDSNNKKNDDDSSQAGSKRVEVQDEGR</sequence>
<feature type="compositionally biased region" description="Basic and acidic residues" evidence="9">
    <location>
        <begin position="438"/>
        <end position="447"/>
    </location>
</feature>